<keyword evidence="1" id="KW-0175">Coiled coil</keyword>
<evidence type="ECO:0000313" key="4">
    <source>
        <dbReference type="EMBL" id="EDV94449.1"/>
    </source>
</evidence>
<dbReference type="GO" id="GO:1990498">
    <property type="term" value="C:mitotic spindle microtubule"/>
    <property type="evidence" value="ECO:0007669"/>
    <property type="project" value="TreeGrafter"/>
</dbReference>
<feature type="domain" description="HAUS augmin-like complex subunit 6 N-terminal" evidence="3">
    <location>
        <begin position="20"/>
        <end position="261"/>
    </location>
</feature>
<evidence type="ECO:0000313" key="5">
    <source>
        <dbReference type="Proteomes" id="UP000001070"/>
    </source>
</evidence>
<dbReference type="InParanoid" id="B4JRQ9"/>
<dbReference type="EMBL" id="CH916373">
    <property type="protein sequence ID" value="EDV94449.1"/>
    <property type="molecule type" value="Genomic_DNA"/>
</dbReference>
<dbReference type="GO" id="GO:0070652">
    <property type="term" value="C:HAUS complex"/>
    <property type="evidence" value="ECO:0007669"/>
    <property type="project" value="EnsemblMetazoa"/>
</dbReference>
<sequence>MDRTIIAPWKAEEKEQSEKLYKKLQGLSLLYPMNDEMVKLLSWDMFLKPNQPAFFQMMHYLFRIVDPVEFKRRFFWPITDKKSEANFRSSTIDYLKHLNEKHNLHWTNIKSYLVVMPGGMKFIKFLLDLVGFVVQELIKQREHVLTADTDPTNIRNCSAQWMLEHCAFMKEYASAYIEEAEEIASELRDCAQKIRHKFTELTALTGVSESLLQDNSFLLEFDAHNRNSCEQKITLPIARIAKLEAPLCAQKEAMDQFQTKRAEHKQNNEAADEAIAYIQKFFGNEACNLTAGNAGRMNALLSGFNSISKTIAEQLDANNHYSECNEFVTADLKTLRGELEQIHQQLSEVQKNLNVRAKRNTSGNSIGGNVSQTQHSSQLVVPSTPLRTLDTLPRGTTTGAVDHPLFMKFVSTPPIRPEMASGVRNVHVRLPLQDDFNAKQFENSLLAPRPALAPPRSVRKINTTMNRSKIVDPMQLLRTIAKSSNTTTNTQLNISAMGSKWKHMQSSFSLDEVTVGLVSSPKSNTASTYSPFTPLTSNDRTRIERLPPADDSTNSSLYAKKSAAMMKVLDSSLNVQNLSTSPSGRLDALVAGPLPEQIILPRIQLNDQTLNDSKQLLCSSKESDVNPLNALPPKFCLDLSDCADIDDLQNISDTVLKDISI</sequence>
<evidence type="ECO:0000256" key="2">
    <source>
        <dbReference type="SAM" id="MobiDB-lite"/>
    </source>
</evidence>
<dbReference type="AlphaFoldDB" id="B4JRQ9"/>
<dbReference type="STRING" id="7222.B4JRQ9"/>
<proteinExistence type="predicted"/>
<feature type="region of interest" description="Disordered" evidence="2">
    <location>
        <begin position="360"/>
        <end position="380"/>
    </location>
</feature>
<dbReference type="Pfam" id="PF14661">
    <property type="entry name" value="HAUS6_N"/>
    <property type="match status" value="1"/>
</dbReference>
<dbReference type="PANTHER" id="PTHR16151:SF2">
    <property type="entry name" value="HAUS AUGMIN-LIKE COMPLEX SUBUNIT 6"/>
    <property type="match status" value="1"/>
</dbReference>
<dbReference type="InterPro" id="IPR026797">
    <property type="entry name" value="HAUS_6"/>
</dbReference>
<dbReference type="GO" id="GO:0090307">
    <property type="term" value="P:mitotic spindle assembly"/>
    <property type="evidence" value="ECO:0007669"/>
    <property type="project" value="EnsemblMetazoa"/>
</dbReference>
<keyword evidence="5" id="KW-1185">Reference proteome</keyword>
<organism evidence="5">
    <name type="scientific">Drosophila grimshawi</name>
    <name type="common">Hawaiian fruit fly</name>
    <name type="synonym">Idiomyia grimshawi</name>
    <dbReference type="NCBI Taxonomy" id="7222"/>
    <lineage>
        <taxon>Eukaryota</taxon>
        <taxon>Metazoa</taxon>
        <taxon>Ecdysozoa</taxon>
        <taxon>Arthropoda</taxon>
        <taxon>Hexapoda</taxon>
        <taxon>Insecta</taxon>
        <taxon>Pterygota</taxon>
        <taxon>Neoptera</taxon>
        <taxon>Endopterygota</taxon>
        <taxon>Diptera</taxon>
        <taxon>Brachycera</taxon>
        <taxon>Muscomorpha</taxon>
        <taxon>Ephydroidea</taxon>
        <taxon>Drosophilidae</taxon>
        <taxon>Drosophila</taxon>
        <taxon>Hawaiian Drosophila</taxon>
    </lineage>
</organism>
<name>B4JRQ9_DROGR</name>
<dbReference type="HOGENOM" id="CLU_422286_0_0_1"/>
<dbReference type="KEGG" id="dgr:6567419"/>
<dbReference type="PhylomeDB" id="B4JRQ9"/>
<evidence type="ECO:0000256" key="1">
    <source>
        <dbReference type="SAM" id="Coils"/>
    </source>
</evidence>
<protein>
    <submittedName>
        <fullName evidence="4">GH21273</fullName>
    </submittedName>
</protein>
<dbReference type="GO" id="GO:0008017">
    <property type="term" value="F:microtubule binding"/>
    <property type="evidence" value="ECO:0007669"/>
    <property type="project" value="TreeGrafter"/>
</dbReference>
<dbReference type="GO" id="GO:0090221">
    <property type="term" value="P:mitotic spindle-templated microtubule nucleation"/>
    <property type="evidence" value="ECO:0007669"/>
    <property type="project" value="EnsemblMetazoa"/>
</dbReference>
<gene>
    <name evidence="4" type="primary">Dgri\GH21273</name>
    <name evidence="4" type="ORF">Dgri_GH21273</name>
</gene>
<accession>B4JRQ9</accession>
<feature type="coiled-coil region" evidence="1">
    <location>
        <begin position="325"/>
        <end position="352"/>
    </location>
</feature>
<dbReference type="Proteomes" id="UP000001070">
    <property type="component" value="Unassembled WGS sequence"/>
</dbReference>
<dbReference type="GO" id="GO:0007088">
    <property type="term" value="P:regulation of mitotic nuclear division"/>
    <property type="evidence" value="ECO:0007669"/>
    <property type="project" value="EnsemblMetazoa"/>
</dbReference>
<feature type="region of interest" description="Disordered" evidence="2">
    <location>
        <begin position="526"/>
        <end position="555"/>
    </location>
</feature>
<dbReference type="OMA" id="KINDPMQ"/>
<feature type="compositionally biased region" description="Polar residues" evidence="2">
    <location>
        <begin position="526"/>
        <end position="538"/>
    </location>
</feature>
<dbReference type="eggNOG" id="ENOG502QV4W">
    <property type="taxonomic scope" value="Eukaryota"/>
</dbReference>
<reference evidence="4 5" key="1">
    <citation type="journal article" date="2007" name="Nature">
        <title>Evolution of genes and genomes on the Drosophila phylogeny.</title>
        <authorList>
            <consortium name="Drosophila 12 Genomes Consortium"/>
            <person name="Clark A.G."/>
            <person name="Eisen M.B."/>
            <person name="Smith D.R."/>
            <person name="Bergman C.M."/>
            <person name="Oliver B."/>
            <person name="Markow T.A."/>
            <person name="Kaufman T.C."/>
            <person name="Kellis M."/>
            <person name="Gelbart W."/>
            <person name="Iyer V.N."/>
            <person name="Pollard D.A."/>
            <person name="Sackton T.B."/>
            <person name="Larracuente A.M."/>
            <person name="Singh N.D."/>
            <person name="Abad J.P."/>
            <person name="Abt D.N."/>
            <person name="Adryan B."/>
            <person name="Aguade M."/>
            <person name="Akashi H."/>
            <person name="Anderson W.W."/>
            <person name="Aquadro C.F."/>
            <person name="Ardell D.H."/>
            <person name="Arguello R."/>
            <person name="Artieri C.G."/>
            <person name="Barbash D.A."/>
            <person name="Barker D."/>
            <person name="Barsanti P."/>
            <person name="Batterham P."/>
            <person name="Batzoglou S."/>
            <person name="Begun D."/>
            <person name="Bhutkar A."/>
            <person name="Blanco E."/>
            <person name="Bosak S.A."/>
            <person name="Bradley R.K."/>
            <person name="Brand A.D."/>
            <person name="Brent M.R."/>
            <person name="Brooks A.N."/>
            <person name="Brown R.H."/>
            <person name="Butlin R.K."/>
            <person name="Caggese C."/>
            <person name="Calvi B.R."/>
            <person name="Bernardo de Carvalho A."/>
            <person name="Caspi A."/>
            <person name="Castrezana S."/>
            <person name="Celniker S.E."/>
            <person name="Chang J.L."/>
            <person name="Chapple C."/>
            <person name="Chatterji S."/>
            <person name="Chinwalla A."/>
            <person name="Civetta A."/>
            <person name="Clifton S.W."/>
            <person name="Comeron J.M."/>
            <person name="Costello J.C."/>
            <person name="Coyne J.A."/>
            <person name="Daub J."/>
            <person name="David R.G."/>
            <person name="Delcher A.L."/>
            <person name="Delehaunty K."/>
            <person name="Do C.B."/>
            <person name="Ebling H."/>
            <person name="Edwards K."/>
            <person name="Eickbush T."/>
            <person name="Evans J.D."/>
            <person name="Filipski A."/>
            <person name="Findeiss S."/>
            <person name="Freyhult E."/>
            <person name="Fulton L."/>
            <person name="Fulton R."/>
            <person name="Garcia A.C."/>
            <person name="Gardiner A."/>
            <person name="Garfield D.A."/>
            <person name="Garvin B.E."/>
            <person name="Gibson G."/>
            <person name="Gilbert D."/>
            <person name="Gnerre S."/>
            <person name="Godfrey J."/>
            <person name="Good R."/>
            <person name="Gotea V."/>
            <person name="Gravely B."/>
            <person name="Greenberg A.J."/>
            <person name="Griffiths-Jones S."/>
            <person name="Gross S."/>
            <person name="Guigo R."/>
            <person name="Gustafson E.A."/>
            <person name="Haerty W."/>
            <person name="Hahn M.W."/>
            <person name="Halligan D.L."/>
            <person name="Halpern A.L."/>
            <person name="Halter G.M."/>
            <person name="Han M.V."/>
            <person name="Heger A."/>
            <person name="Hillier L."/>
            <person name="Hinrichs A.S."/>
            <person name="Holmes I."/>
            <person name="Hoskins R.A."/>
            <person name="Hubisz M.J."/>
            <person name="Hultmark D."/>
            <person name="Huntley M.A."/>
            <person name="Jaffe D.B."/>
            <person name="Jagadeeshan S."/>
            <person name="Jeck W.R."/>
            <person name="Johnson J."/>
            <person name="Jones C.D."/>
            <person name="Jordan W.C."/>
            <person name="Karpen G.H."/>
            <person name="Kataoka E."/>
            <person name="Keightley P.D."/>
            <person name="Kheradpour P."/>
            <person name="Kirkness E.F."/>
            <person name="Koerich L.B."/>
            <person name="Kristiansen K."/>
            <person name="Kudrna D."/>
            <person name="Kulathinal R.J."/>
            <person name="Kumar S."/>
            <person name="Kwok R."/>
            <person name="Lander E."/>
            <person name="Langley C.H."/>
            <person name="Lapoint R."/>
            <person name="Lazzaro B.P."/>
            <person name="Lee S.J."/>
            <person name="Levesque L."/>
            <person name="Li R."/>
            <person name="Lin C.F."/>
            <person name="Lin M.F."/>
            <person name="Lindblad-Toh K."/>
            <person name="Llopart A."/>
            <person name="Long M."/>
            <person name="Low L."/>
            <person name="Lozovsky E."/>
            <person name="Lu J."/>
            <person name="Luo M."/>
            <person name="Machado C.A."/>
            <person name="Makalowski W."/>
            <person name="Marzo M."/>
            <person name="Matsuda M."/>
            <person name="Matzkin L."/>
            <person name="McAllister B."/>
            <person name="McBride C.S."/>
            <person name="McKernan B."/>
            <person name="McKernan K."/>
            <person name="Mendez-Lago M."/>
            <person name="Minx P."/>
            <person name="Mollenhauer M.U."/>
            <person name="Montooth K."/>
            <person name="Mount S.M."/>
            <person name="Mu X."/>
            <person name="Myers E."/>
            <person name="Negre B."/>
            <person name="Newfeld S."/>
            <person name="Nielsen R."/>
            <person name="Noor M.A."/>
            <person name="O'Grady P."/>
            <person name="Pachter L."/>
            <person name="Papaceit M."/>
            <person name="Parisi M.J."/>
            <person name="Parisi M."/>
            <person name="Parts L."/>
            <person name="Pedersen J.S."/>
            <person name="Pesole G."/>
            <person name="Phillippy A.M."/>
            <person name="Ponting C.P."/>
            <person name="Pop M."/>
            <person name="Porcelli D."/>
            <person name="Powell J.R."/>
            <person name="Prohaska S."/>
            <person name="Pruitt K."/>
            <person name="Puig M."/>
            <person name="Quesneville H."/>
            <person name="Ram K.R."/>
            <person name="Rand D."/>
            <person name="Rasmussen M.D."/>
            <person name="Reed L.K."/>
            <person name="Reenan R."/>
            <person name="Reily A."/>
            <person name="Remington K.A."/>
            <person name="Rieger T.T."/>
            <person name="Ritchie M.G."/>
            <person name="Robin C."/>
            <person name="Rogers Y.H."/>
            <person name="Rohde C."/>
            <person name="Rozas J."/>
            <person name="Rubenfield M.J."/>
            <person name="Ruiz A."/>
            <person name="Russo S."/>
            <person name="Salzberg S.L."/>
            <person name="Sanchez-Gracia A."/>
            <person name="Saranga D.J."/>
            <person name="Sato H."/>
            <person name="Schaeffer S.W."/>
            <person name="Schatz M.C."/>
            <person name="Schlenke T."/>
            <person name="Schwartz R."/>
            <person name="Segarra C."/>
            <person name="Singh R.S."/>
            <person name="Sirot L."/>
            <person name="Sirota M."/>
            <person name="Sisneros N.B."/>
            <person name="Smith C.D."/>
            <person name="Smith T.F."/>
            <person name="Spieth J."/>
            <person name="Stage D.E."/>
            <person name="Stark A."/>
            <person name="Stephan W."/>
            <person name="Strausberg R.L."/>
            <person name="Strempel S."/>
            <person name="Sturgill D."/>
            <person name="Sutton G."/>
            <person name="Sutton G.G."/>
            <person name="Tao W."/>
            <person name="Teichmann S."/>
            <person name="Tobari Y.N."/>
            <person name="Tomimura Y."/>
            <person name="Tsolas J.M."/>
            <person name="Valente V.L."/>
            <person name="Venter E."/>
            <person name="Venter J.C."/>
            <person name="Vicario S."/>
            <person name="Vieira F.G."/>
            <person name="Vilella A.J."/>
            <person name="Villasante A."/>
            <person name="Walenz B."/>
            <person name="Wang J."/>
            <person name="Wasserman M."/>
            <person name="Watts T."/>
            <person name="Wilson D."/>
            <person name="Wilson R.K."/>
            <person name="Wing R.A."/>
            <person name="Wolfner M.F."/>
            <person name="Wong A."/>
            <person name="Wong G.K."/>
            <person name="Wu C.I."/>
            <person name="Wu G."/>
            <person name="Yamamoto D."/>
            <person name="Yang H.P."/>
            <person name="Yang S.P."/>
            <person name="Yorke J.A."/>
            <person name="Yoshida K."/>
            <person name="Zdobnov E."/>
            <person name="Zhang P."/>
            <person name="Zhang Y."/>
            <person name="Zimin A.V."/>
            <person name="Baldwin J."/>
            <person name="Abdouelleil A."/>
            <person name="Abdulkadir J."/>
            <person name="Abebe A."/>
            <person name="Abera B."/>
            <person name="Abreu J."/>
            <person name="Acer S.C."/>
            <person name="Aftuck L."/>
            <person name="Alexander A."/>
            <person name="An P."/>
            <person name="Anderson E."/>
            <person name="Anderson S."/>
            <person name="Arachi H."/>
            <person name="Azer M."/>
            <person name="Bachantsang P."/>
            <person name="Barry A."/>
            <person name="Bayul T."/>
            <person name="Berlin A."/>
            <person name="Bessette D."/>
            <person name="Bloom T."/>
            <person name="Blye J."/>
            <person name="Boguslavskiy L."/>
            <person name="Bonnet C."/>
            <person name="Boukhgalter B."/>
            <person name="Bourzgui I."/>
            <person name="Brown A."/>
            <person name="Cahill P."/>
            <person name="Channer S."/>
            <person name="Cheshatsang Y."/>
            <person name="Chuda L."/>
            <person name="Citroen M."/>
            <person name="Collymore A."/>
            <person name="Cooke P."/>
            <person name="Costello M."/>
            <person name="D'Aco K."/>
            <person name="Daza R."/>
            <person name="De Haan G."/>
            <person name="DeGray S."/>
            <person name="DeMaso C."/>
            <person name="Dhargay N."/>
            <person name="Dooley K."/>
            <person name="Dooley E."/>
            <person name="Doricent M."/>
            <person name="Dorje P."/>
            <person name="Dorjee K."/>
            <person name="Dupes A."/>
            <person name="Elong R."/>
            <person name="Falk J."/>
            <person name="Farina A."/>
            <person name="Faro S."/>
            <person name="Ferguson D."/>
            <person name="Fisher S."/>
            <person name="Foley C.D."/>
            <person name="Franke A."/>
            <person name="Friedrich D."/>
            <person name="Gadbois L."/>
            <person name="Gearin G."/>
            <person name="Gearin C.R."/>
            <person name="Giannoukos G."/>
            <person name="Goode T."/>
            <person name="Graham J."/>
            <person name="Grandbois E."/>
            <person name="Grewal S."/>
            <person name="Gyaltsen K."/>
            <person name="Hafez N."/>
            <person name="Hagos B."/>
            <person name="Hall J."/>
            <person name="Henson C."/>
            <person name="Hollinger A."/>
            <person name="Honan T."/>
            <person name="Huard M.D."/>
            <person name="Hughes L."/>
            <person name="Hurhula B."/>
            <person name="Husby M.E."/>
            <person name="Kamat A."/>
            <person name="Kanga B."/>
            <person name="Kashin S."/>
            <person name="Khazanovich D."/>
            <person name="Kisner P."/>
            <person name="Lance K."/>
            <person name="Lara M."/>
            <person name="Lee W."/>
            <person name="Lennon N."/>
            <person name="Letendre F."/>
            <person name="LeVine R."/>
            <person name="Lipovsky A."/>
            <person name="Liu X."/>
            <person name="Liu J."/>
            <person name="Liu S."/>
            <person name="Lokyitsang T."/>
            <person name="Lokyitsang Y."/>
            <person name="Lubonja R."/>
            <person name="Lui A."/>
            <person name="MacDonald P."/>
            <person name="Magnisalis V."/>
            <person name="Maru K."/>
            <person name="Matthews C."/>
            <person name="McCusker W."/>
            <person name="McDonough S."/>
            <person name="Mehta T."/>
            <person name="Meldrim J."/>
            <person name="Meneus L."/>
            <person name="Mihai O."/>
            <person name="Mihalev A."/>
            <person name="Mihova T."/>
            <person name="Mittelman R."/>
            <person name="Mlenga V."/>
            <person name="Montmayeur A."/>
            <person name="Mulrain L."/>
            <person name="Navidi A."/>
            <person name="Naylor J."/>
            <person name="Negash T."/>
            <person name="Nguyen T."/>
            <person name="Nguyen N."/>
            <person name="Nicol R."/>
            <person name="Norbu C."/>
            <person name="Norbu N."/>
            <person name="Novod N."/>
            <person name="O'Neill B."/>
            <person name="Osman S."/>
            <person name="Markiewicz E."/>
            <person name="Oyono O.L."/>
            <person name="Patti C."/>
            <person name="Phunkhang P."/>
            <person name="Pierre F."/>
            <person name="Priest M."/>
            <person name="Raghuraman S."/>
            <person name="Rege F."/>
            <person name="Reyes R."/>
            <person name="Rise C."/>
            <person name="Rogov P."/>
            <person name="Ross K."/>
            <person name="Ryan E."/>
            <person name="Settipalli S."/>
            <person name="Shea T."/>
            <person name="Sherpa N."/>
            <person name="Shi L."/>
            <person name="Shih D."/>
            <person name="Sparrow T."/>
            <person name="Spaulding J."/>
            <person name="Stalker J."/>
            <person name="Stange-Thomann N."/>
            <person name="Stavropoulos S."/>
            <person name="Stone C."/>
            <person name="Strader C."/>
            <person name="Tesfaye S."/>
            <person name="Thomson T."/>
            <person name="Thoulutsang Y."/>
            <person name="Thoulutsang D."/>
            <person name="Topham K."/>
            <person name="Topping I."/>
            <person name="Tsamla T."/>
            <person name="Vassiliev H."/>
            <person name="Vo A."/>
            <person name="Wangchuk T."/>
            <person name="Wangdi T."/>
            <person name="Weiand M."/>
            <person name="Wilkinson J."/>
            <person name="Wilson A."/>
            <person name="Yadav S."/>
            <person name="Young G."/>
            <person name="Yu Q."/>
            <person name="Zembek L."/>
            <person name="Zhong D."/>
            <person name="Zimmer A."/>
            <person name="Zwirko Z."/>
            <person name="Jaffe D.B."/>
            <person name="Alvarez P."/>
            <person name="Brockman W."/>
            <person name="Butler J."/>
            <person name="Chin C."/>
            <person name="Gnerre S."/>
            <person name="Grabherr M."/>
            <person name="Kleber M."/>
            <person name="Mauceli E."/>
            <person name="MacCallum I."/>
        </authorList>
    </citation>
    <scope>NUCLEOTIDE SEQUENCE [LARGE SCALE GENOMIC DNA]</scope>
    <source>
        <strain evidence="5">Tucson 15287-2541.00</strain>
    </source>
</reference>
<feature type="compositionally biased region" description="Basic and acidic residues" evidence="2">
    <location>
        <begin position="539"/>
        <end position="548"/>
    </location>
</feature>
<evidence type="ECO:0000259" key="3">
    <source>
        <dbReference type="Pfam" id="PF14661"/>
    </source>
</evidence>
<dbReference type="FunCoup" id="B4JRQ9">
    <property type="interactions" value="49"/>
</dbReference>
<dbReference type="GO" id="GO:0051298">
    <property type="term" value="P:centrosome duplication"/>
    <property type="evidence" value="ECO:0007669"/>
    <property type="project" value="EnsemblMetazoa"/>
</dbReference>
<dbReference type="InterPro" id="IPR028163">
    <property type="entry name" value="HAUS_6_N"/>
</dbReference>
<dbReference type="GO" id="GO:0030674">
    <property type="term" value="F:protein-macromolecule adaptor activity"/>
    <property type="evidence" value="ECO:0007669"/>
    <property type="project" value="EnsemblMetazoa"/>
</dbReference>
<dbReference type="OrthoDB" id="5575722at2759"/>
<dbReference type="PANTHER" id="PTHR16151">
    <property type="entry name" value="HAUS AUGMIN-LIKE COMPLEX SUBUNIT 6"/>
    <property type="match status" value="1"/>
</dbReference>